<dbReference type="EMBL" id="CAFBPN010000108">
    <property type="protein sequence ID" value="CAB5029195.1"/>
    <property type="molecule type" value="Genomic_DNA"/>
</dbReference>
<protein>
    <submittedName>
        <fullName evidence="1">Unannotated protein</fullName>
    </submittedName>
</protein>
<sequence length="80" mass="8250">MAVVGEVFVTFPAKFTTVPKRFTASVIEPSSVKVPFEAMAPNTRTVGVLPLTAVPVAFASSETALTPAASTLKRSAALAV</sequence>
<reference evidence="1" key="1">
    <citation type="submission" date="2020-05" db="EMBL/GenBank/DDBJ databases">
        <authorList>
            <person name="Chiriac C."/>
            <person name="Salcher M."/>
            <person name="Ghai R."/>
            <person name="Kavagutti S V."/>
        </authorList>
    </citation>
    <scope>NUCLEOTIDE SEQUENCE</scope>
</reference>
<proteinExistence type="predicted"/>
<organism evidence="1">
    <name type="scientific">freshwater metagenome</name>
    <dbReference type="NCBI Taxonomy" id="449393"/>
    <lineage>
        <taxon>unclassified sequences</taxon>
        <taxon>metagenomes</taxon>
        <taxon>ecological metagenomes</taxon>
    </lineage>
</organism>
<evidence type="ECO:0000313" key="1">
    <source>
        <dbReference type="EMBL" id="CAB5029195.1"/>
    </source>
</evidence>
<name>A0A6J7RK75_9ZZZZ</name>
<accession>A0A6J7RK75</accession>
<gene>
    <name evidence="1" type="ORF">UFOPK4098_01381</name>
</gene>
<dbReference type="AlphaFoldDB" id="A0A6J7RK75"/>